<dbReference type="PANTHER" id="PTHR42921">
    <property type="entry name" value="ACETOACETYL-COA SYNTHETASE"/>
    <property type="match status" value="1"/>
</dbReference>
<dbReference type="InterPro" id="IPR005914">
    <property type="entry name" value="Acac_CoA_synth"/>
</dbReference>
<evidence type="ECO:0000256" key="2">
    <source>
        <dbReference type="ARBA" id="ARBA00022598"/>
    </source>
</evidence>
<sequence>MAPYEPRTGSLPGSGTILTKVSRFIKRLQTNLRFRSASLPNEKNLAYSTASTEDEVSNVSSELEEEPLWRHPSPQTSQMWEFLIKINTKYEQRFTTYKELHAWSTEHISDFWRETWDYCGIRHSQSYGEVIDDASRMWPRPTWFKGARLNFAENLLFPIQPVSENEVAVISVTETKRERLTWKQLREQVHRCQAAMKAMGLKPGDRVAGYVANHSSALVAMLATTSLGAIWTAVSPDTGVGATLDRLVQIEPHLLFADNAVAYNGKVYPVLPKLPEIIRSLPTLAAAVVLQTWHQQEEIDYAGLNTNVLDFDVFVSRGDASCSMEFAQMPAEHPVFILYSSGTTGAPKCIVHGAIGTLLQHKKEHIIQSDIRPGDRLLYITTCMWMMWHWCVSGLASGATVVLYNGSPFYHVNNGEAVKDDLAMAKIIDELGITQFGASAKFFSMLQQNRLMPRNHGLNLNTLKAIYSTGSPLAPSTFRYIYKAFGSVNLGSISGGTDIIADFGTPSPLCPVYAGEIQVTALGLAVQSWGPDGEDLTGSGEPGELVCVKPFPSQPVQFWGPNGELKYKASYFERFPGVWAHGDFIRINPRTGGLVMLGRSDGVLNPSGVRFGSAEIYNLIIKKFPETVEDSLCIGRRRYGDMDETVILFLKMRQGNMFSEEVVTAVREAIREQLSPRHVPAIVDECPDIPVTANGKKVEVLVKKIMSGLETGLAGGSGAVNEDCLVWYKEWAKRH</sequence>
<comment type="similarity">
    <text evidence="1">Belongs to the ATP-dependent AMP-binding enzyme family.</text>
</comment>
<evidence type="ECO:0000256" key="1">
    <source>
        <dbReference type="ARBA" id="ARBA00006432"/>
    </source>
</evidence>
<organism evidence="7 8">
    <name type="scientific">Metarhizium robertsii</name>
    <dbReference type="NCBI Taxonomy" id="568076"/>
    <lineage>
        <taxon>Eukaryota</taxon>
        <taxon>Fungi</taxon>
        <taxon>Dikarya</taxon>
        <taxon>Ascomycota</taxon>
        <taxon>Pezizomycotina</taxon>
        <taxon>Sordariomycetes</taxon>
        <taxon>Hypocreomycetidae</taxon>
        <taxon>Hypocreales</taxon>
        <taxon>Clavicipitaceae</taxon>
        <taxon>Metarhizium</taxon>
    </lineage>
</organism>
<evidence type="ECO:0000313" key="8">
    <source>
        <dbReference type="Proteomes" id="UP000030151"/>
    </source>
</evidence>
<reference evidence="7 8" key="1">
    <citation type="submission" date="2014-02" db="EMBL/GenBank/DDBJ databases">
        <title>The genome sequence of the entomopathogenic fungus Metarhizium robertsii ARSEF 2575.</title>
        <authorList>
            <person name="Giuliano Garisto Donzelli B."/>
            <person name="Roe B.A."/>
            <person name="Macmil S.L."/>
            <person name="Krasnoff S.B."/>
            <person name="Gibson D.M."/>
        </authorList>
    </citation>
    <scope>NUCLEOTIDE SEQUENCE [LARGE SCALE GENOMIC DNA]</scope>
    <source>
        <strain evidence="7 8">ARSEF 2575</strain>
    </source>
</reference>
<dbReference type="NCBIfam" id="TIGR01217">
    <property type="entry name" value="ac_ac_CoA_syn"/>
    <property type="match status" value="1"/>
</dbReference>
<keyword evidence="3" id="KW-0547">Nucleotide-binding</keyword>
<protein>
    <submittedName>
        <fullName evidence="7">AMP-binding enzyme</fullName>
    </submittedName>
</protein>
<comment type="caution">
    <text evidence="7">The sequence shown here is derived from an EMBL/GenBank/DDBJ whole genome shotgun (WGS) entry which is preliminary data.</text>
</comment>
<dbReference type="Gene3D" id="3.30.300.30">
    <property type="match status" value="1"/>
</dbReference>
<dbReference type="InterPro" id="IPR045851">
    <property type="entry name" value="AMP-bd_C_sf"/>
</dbReference>
<evidence type="ECO:0000256" key="4">
    <source>
        <dbReference type="ARBA" id="ARBA00022840"/>
    </source>
</evidence>
<dbReference type="GO" id="GO:0006629">
    <property type="term" value="P:lipid metabolic process"/>
    <property type="evidence" value="ECO:0007669"/>
    <property type="project" value="InterPro"/>
</dbReference>
<dbReference type="InterPro" id="IPR042099">
    <property type="entry name" value="ANL_N_sf"/>
</dbReference>
<evidence type="ECO:0000259" key="5">
    <source>
        <dbReference type="Pfam" id="PF00501"/>
    </source>
</evidence>
<feature type="domain" description="Acetyl-coenzyme A synthetase N-terminal" evidence="6">
    <location>
        <begin position="97"/>
        <end position="154"/>
    </location>
</feature>
<dbReference type="HOGENOM" id="CLU_000022_3_3_1"/>
<dbReference type="Proteomes" id="UP000030151">
    <property type="component" value="Unassembled WGS sequence"/>
</dbReference>
<dbReference type="NCBIfam" id="NF002937">
    <property type="entry name" value="PRK03584.1"/>
    <property type="match status" value="1"/>
</dbReference>
<dbReference type="InterPro" id="IPR020845">
    <property type="entry name" value="AMP-binding_CS"/>
</dbReference>
<feature type="domain" description="AMP-dependent synthetase/ligase" evidence="5">
    <location>
        <begin position="165"/>
        <end position="547"/>
    </location>
</feature>
<dbReference type="PROSITE" id="PS00455">
    <property type="entry name" value="AMP_BINDING"/>
    <property type="match status" value="1"/>
</dbReference>
<keyword evidence="4" id="KW-0067">ATP-binding</keyword>
<dbReference type="Gene3D" id="3.40.50.12780">
    <property type="entry name" value="N-terminal domain of ligase-like"/>
    <property type="match status" value="1"/>
</dbReference>
<dbReference type="AlphaFoldDB" id="A0A014PL97"/>
<dbReference type="eggNOG" id="KOG1175">
    <property type="taxonomic scope" value="Eukaryota"/>
</dbReference>
<dbReference type="GO" id="GO:0030729">
    <property type="term" value="F:acetoacetate-CoA ligase activity"/>
    <property type="evidence" value="ECO:0007669"/>
    <property type="project" value="InterPro"/>
</dbReference>
<gene>
    <name evidence="7" type="ORF">X797_009585</name>
</gene>
<dbReference type="GO" id="GO:0005524">
    <property type="term" value="F:ATP binding"/>
    <property type="evidence" value="ECO:0007669"/>
    <property type="project" value="UniProtKB-KW"/>
</dbReference>
<dbReference type="Pfam" id="PF00501">
    <property type="entry name" value="AMP-binding"/>
    <property type="match status" value="1"/>
</dbReference>
<dbReference type="Pfam" id="PF16177">
    <property type="entry name" value="ACAS_N"/>
    <property type="match status" value="1"/>
</dbReference>
<dbReference type="PANTHER" id="PTHR42921:SF1">
    <property type="entry name" value="ACETOACETYL-COA SYNTHETASE"/>
    <property type="match status" value="1"/>
</dbReference>
<proteinExistence type="inferred from homology"/>
<dbReference type="OrthoDB" id="10253869at2759"/>
<dbReference type="EMBL" id="JELW01000038">
    <property type="protein sequence ID" value="EXU97308.1"/>
    <property type="molecule type" value="Genomic_DNA"/>
</dbReference>
<evidence type="ECO:0000259" key="6">
    <source>
        <dbReference type="Pfam" id="PF16177"/>
    </source>
</evidence>
<dbReference type="InterPro" id="IPR032387">
    <property type="entry name" value="ACAS_N"/>
</dbReference>
<accession>A0A014PL97</accession>
<evidence type="ECO:0000256" key="3">
    <source>
        <dbReference type="ARBA" id="ARBA00022741"/>
    </source>
</evidence>
<dbReference type="SUPFAM" id="SSF56801">
    <property type="entry name" value="Acetyl-CoA synthetase-like"/>
    <property type="match status" value="1"/>
</dbReference>
<evidence type="ECO:0000313" key="7">
    <source>
        <dbReference type="EMBL" id="EXU97308.1"/>
    </source>
</evidence>
<name>A0A014PL97_9HYPO</name>
<dbReference type="InterPro" id="IPR000873">
    <property type="entry name" value="AMP-dep_synth/lig_dom"/>
</dbReference>
<keyword evidence="2" id="KW-0436">Ligase</keyword>